<dbReference type="InterPro" id="IPR005119">
    <property type="entry name" value="LysR_subst-bd"/>
</dbReference>
<dbReference type="GO" id="GO:0003677">
    <property type="term" value="F:DNA binding"/>
    <property type="evidence" value="ECO:0007669"/>
    <property type="project" value="UniProtKB-KW"/>
</dbReference>
<dbReference type="GO" id="GO:0003700">
    <property type="term" value="F:DNA-binding transcription factor activity"/>
    <property type="evidence" value="ECO:0007669"/>
    <property type="project" value="InterPro"/>
</dbReference>
<comment type="caution">
    <text evidence="6">The sequence shown here is derived from an EMBL/GenBank/DDBJ whole genome shotgun (WGS) entry which is preliminary data.</text>
</comment>
<feature type="domain" description="HTH lysR-type" evidence="5">
    <location>
        <begin position="1"/>
        <end position="58"/>
    </location>
</feature>
<dbReference type="RefSeq" id="WP_158400156.1">
    <property type="nucleotide sequence ID" value="NZ_PRLB01000001.1"/>
</dbReference>
<dbReference type="Proteomes" id="UP000251144">
    <property type="component" value="Unassembled WGS sequence"/>
</dbReference>
<dbReference type="InterPro" id="IPR036388">
    <property type="entry name" value="WH-like_DNA-bd_sf"/>
</dbReference>
<dbReference type="EMBL" id="PRLB01000001">
    <property type="protein sequence ID" value="RAW55874.1"/>
    <property type="molecule type" value="Genomic_DNA"/>
</dbReference>
<keyword evidence="4" id="KW-0804">Transcription</keyword>
<dbReference type="FunFam" id="1.10.10.10:FF:000001">
    <property type="entry name" value="LysR family transcriptional regulator"/>
    <property type="match status" value="1"/>
</dbReference>
<evidence type="ECO:0000256" key="2">
    <source>
        <dbReference type="ARBA" id="ARBA00023015"/>
    </source>
</evidence>
<dbReference type="OrthoDB" id="9803714at2"/>
<evidence type="ECO:0000256" key="4">
    <source>
        <dbReference type="ARBA" id="ARBA00023163"/>
    </source>
</evidence>
<dbReference type="PROSITE" id="PS50931">
    <property type="entry name" value="HTH_LYSR"/>
    <property type="match status" value="1"/>
</dbReference>
<dbReference type="Pfam" id="PF00126">
    <property type="entry name" value="HTH_1"/>
    <property type="match status" value="1"/>
</dbReference>
<dbReference type="PRINTS" id="PR00039">
    <property type="entry name" value="HTHLYSR"/>
</dbReference>
<protein>
    <submittedName>
        <fullName evidence="6">LysR family transcriptional regulator</fullName>
    </submittedName>
</protein>
<proteinExistence type="inferred from homology"/>
<dbReference type="Gene3D" id="1.10.10.10">
    <property type="entry name" value="Winged helix-like DNA-binding domain superfamily/Winged helix DNA-binding domain"/>
    <property type="match status" value="1"/>
</dbReference>
<name>A0A329U3R7_9FIRM</name>
<evidence type="ECO:0000313" key="7">
    <source>
        <dbReference type="Proteomes" id="UP000251144"/>
    </source>
</evidence>
<dbReference type="InterPro" id="IPR036390">
    <property type="entry name" value="WH_DNA-bd_sf"/>
</dbReference>
<organism evidence="6 7">
    <name type="scientific">Faecalibacterium prausnitzii</name>
    <dbReference type="NCBI Taxonomy" id="853"/>
    <lineage>
        <taxon>Bacteria</taxon>
        <taxon>Bacillati</taxon>
        <taxon>Bacillota</taxon>
        <taxon>Clostridia</taxon>
        <taxon>Eubacteriales</taxon>
        <taxon>Oscillospiraceae</taxon>
        <taxon>Faecalibacterium</taxon>
    </lineage>
</organism>
<sequence>MDLKEQKYVCTLAECKSLTRASERLYISQPALSLYINNVEKILGARLFERNGRKFELTWLGKQYVEKASQMLELERQFEAVRRQTDREDAGQVRIGIAQRRGIWFLPAVLSVYEREWPQVDVVIREGNLADLTIMLKNRELDLVVLSQSDVTSEMEAVPLGMEDFLLILPGDHPLNEKAVPVEGSKFDFLDPHLLSGETIFLNTEMQSARRVEEKILKDYKVKPGRVRVVRNMELGAQLVAEGLGVGFIRQGYQKNIHYPKPVKYYTIDISRYGQDVVVAYRRDVELTKPMRAMIMQMKDAAEEYLKL</sequence>
<evidence type="ECO:0000313" key="6">
    <source>
        <dbReference type="EMBL" id="RAW55874.1"/>
    </source>
</evidence>
<dbReference type="GO" id="GO:0032993">
    <property type="term" value="C:protein-DNA complex"/>
    <property type="evidence" value="ECO:0007669"/>
    <property type="project" value="TreeGrafter"/>
</dbReference>
<reference evidence="6 7" key="1">
    <citation type="submission" date="2018-02" db="EMBL/GenBank/DDBJ databases">
        <title>Complete genome sequencing of Faecalibacterium prausnitzii strains isolated from the human gut.</title>
        <authorList>
            <person name="Fitzgerald B.C."/>
            <person name="Shkoporov A.N."/>
            <person name="Ross P.R."/>
            <person name="Hill C."/>
        </authorList>
    </citation>
    <scope>NUCLEOTIDE SEQUENCE [LARGE SCALE GENOMIC DNA]</scope>
    <source>
        <strain evidence="6 7">APC942/32-1</strain>
    </source>
</reference>
<comment type="similarity">
    <text evidence="1">Belongs to the LysR transcriptional regulatory family.</text>
</comment>
<dbReference type="PANTHER" id="PTHR30346:SF0">
    <property type="entry name" value="HCA OPERON TRANSCRIPTIONAL ACTIVATOR HCAR"/>
    <property type="match status" value="1"/>
</dbReference>
<evidence type="ECO:0000256" key="1">
    <source>
        <dbReference type="ARBA" id="ARBA00009437"/>
    </source>
</evidence>
<gene>
    <name evidence="6" type="ORF">C4N26_02485</name>
</gene>
<dbReference type="AlphaFoldDB" id="A0A329U3R7"/>
<evidence type="ECO:0000256" key="3">
    <source>
        <dbReference type="ARBA" id="ARBA00023125"/>
    </source>
</evidence>
<dbReference type="Gene3D" id="3.40.190.10">
    <property type="entry name" value="Periplasmic binding protein-like II"/>
    <property type="match status" value="2"/>
</dbReference>
<dbReference type="SUPFAM" id="SSF53850">
    <property type="entry name" value="Periplasmic binding protein-like II"/>
    <property type="match status" value="1"/>
</dbReference>
<evidence type="ECO:0000259" key="5">
    <source>
        <dbReference type="PROSITE" id="PS50931"/>
    </source>
</evidence>
<dbReference type="SUPFAM" id="SSF46785">
    <property type="entry name" value="Winged helix' DNA-binding domain"/>
    <property type="match status" value="1"/>
</dbReference>
<dbReference type="PANTHER" id="PTHR30346">
    <property type="entry name" value="TRANSCRIPTIONAL DUAL REGULATOR HCAR-RELATED"/>
    <property type="match status" value="1"/>
</dbReference>
<keyword evidence="3" id="KW-0238">DNA-binding</keyword>
<dbReference type="Pfam" id="PF03466">
    <property type="entry name" value="LysR_substrate"/>
    <property type="match status" value="1"/>
</dbReference>
<dbReference type="InterPro" id="IPR000847">
    <property type="entry name" value="LysR_HTH_N"/>
</dbReference>
<keyword evidence="2" id="KW-0805">Transcription regulation</keyword>
<dbReference type="CDD" id="cd05466">
    <property type="entry name" value="PBP2_LTTR_substrate"/>
    <property type="match status" value="1"/>
</dbReference>
<accession>A0A329U3R7</accession>